<accession>A0A453IV33</accession>
<protein>
    <submittedName>
        <fullName evidence="1">Uncharacterized protein</fullName>
    </submittedName>
</protein>
<reference evidence="1" key="5">
    <citation type="journal article" date="2021" name="G3 (Bethesda)">
        <title>Aegilops tauschii genome assembly Aet v5.0 features greater sequence contiguity and improved annotation.</title>
        <authorList>
            <person name="Wang L."/>
            <person name="Zhu T."/>
            <person name="Rodriguez J.C."/>
            <person name="Deal K.R."/>
            <person name="Dubcovsky J."/>
            <person name="McGuire P.E."/>
            <person name="Lux T."/>
            <person name="Spannagl M."/>
            <person name="Mayer K.F.X."/>
            <person name="Baldrich P."/>
            <person name="Meyers B.C."/>
            <person name="Huo N."/>
            <person name="Gu Y.Q."/>
            <person name="Zhou H."/>
            <person name="Devos K.M."/>
            <person name="Bennetzen J.L."/>
            <person name="Unver T."/>
            <person name="Budak H."/>
            <person name="Gulick P.J."/>
            <person name="Galiba G."/>
            <person name="Kalapos B."/>
            <person name="Nelson D.R."/>
            <person name="Li P."/>
            <person name="You F.M."/>
            <person name="Luo M.C."/>
            <person name="Dvorak J."/>
        </authorList>
    </citation>
    <scope>NUCLEOTIDE SEQUENCE [LARGE SCALE GENOMIC DNA]</scope>
    <source>
        <strain evidence="1">cv. AL8/78</strain>
    </source>
</reference>
<reference evidence="2" key="1">
    <citation type="journal article" date="2014" name="Science">
        <title>Ancient hybridizations among the ancestral genomes of bread wheat.</title>
        <authorList>
            <consortium name="International Wheat Genome Sequencing Consortium,"/>
            <person name="Marcussen T."/>
            <person name="Sandve S.R."/>
            <person name="Heier L."/>
            <person name="Spannagl M."/>
            <person name="Pfeifer M."/>
            <person name="Jakobsen K.S."/>
            <person name="Wulff B.B."/>
            <person name="Steuernagel B."/>
            <person name="Mayer K.F."/>
            <person name="Olsen O.A."/>
        </authorList>
    </citation>
    <scope>NUCLEOTIDE SEQUENCE [LARGE SCALE GENOMIC DNA]</scope>
    <source>
        <strain evidence="2">cv. AL8/78</strain>
    </source>
</reference>
<dbReference type="InterPro" id="IPR024882">
    <property type="entry name" value="NUP58/p45/49"/>
</dbReference>
<reference evidence="1" key="3">
    <citation type="journal article" date="2017" name="Nature">
        <title>Genome sequence of the progenitor of the wheat D genome Aegilops tauschii.</title>
        <authorList>
            <person name="Luo M.C."/>
            <person name="Gu Y.Q."/>
            <person name="Puiu D."/>
            <person name="Wang H."/>
            <person name="Twardziok S.O."/>
            <person name="Deal K.R."/>
            <person name="Huo N."/>
            <person name="Zhu T."/>
            <person name="Wang L."/>
            <person name="Wang Y."/>
            <person name="McGuire P.E."/>
            <person name="Liu S."/>
            <person name="Long H."/>
            <person name="Ramasamy R.K."/>
            <person name="Rodriguez J.C."/>
            <person name="Van S.L."/>
            <person name="Yuan L."/>
            <person name="Wang Z."/>
            <person name="Xia Z."/>
            <person name="Xiao L."/>
            <person name="Anderson O.D."/>
            <person name="Ouyang S."/>
            <person name="Liang Y."/>
            <person name="Zimin A.V."/>
            <person name="Pertea G."/>
            <person name="Qi P."/>
            <person name="Bennetzen J.L."/>
            <person name="Dai X."/>
            <person name="Dawson M.W."/>
            <person name="Muller H.G."/>
            <person name="Kugler K."/>
            <person name="Rivarola-Duarte L."/>
            <person name="Spannagl M."/>
            <person name="Mayer K.F.X."/>
            <person name="Lu F.H."/>
            <person name="Bevan M.W."/>
            <person name="Leroy P."/>
            <person name="Li P."/>
            <person name="You F.M."/>
            <person name="Sun Q."/>
            <person name="Liu Z."/>
            <person name="Lyons E."/>
            <person name="Wicker T."/>
            <person name="Salzberg S.L."/>
            <person name="Devos K.M."/>
            <person name="Dvorak J."/>
        </authorList>
    </citation>
    <scope>NUCLEOTIDE SEQUENCE [LARGE SCALE GENOMIC DNA]</scope>
    <source>
        <strain evidence="1">cv. AL8/78</strain>
    </source>
</reference>
<dbReference type="EnsemblPlants" id="AET4Gv20686100.4">
    <property type="protein sequence ID" value="AET4Gv20686100.4"/>
    <property type="gene ID" value="AET4Gv20686100"/>
</dbReference>
<dbReference type="Proteomes" id="UP000015105">
    <property type="component" value="Chromosome 4D"/>
</dbReference>
<dbReference type="STRING" id="200361.A0A453IV33"/>
<dbReference type="PANTHER" id="PTHR13437">
    <property type="entry name" value="NUCLEOPORIN P58/P45 NUCLEOPORIN-LIKE PROTEIN 1"/>
    <property type="match status" value="1"/>
</dbReference>
<evidence type="ECO:0000313" key="1">
    <source>
        <dbReference type="EnsemblPlants" id="AET4Gv20686100.4"/>
    </source>
</evidence>
<name>A0A453IV33_AEGTS</name>
<dbReference type="GO" id="GO:0017056">
    <property type="term" value="F:structural constituent of nuclear pore"/>
    <property type="evidence" value="ECO:0007669"/>
    <property type="project" value="InterPro"/>
</dbReference>
<dbReference type="Gramene" id="AET4Gv20686100.4">
    <property type="protein sequence ID" value="AET4Gv20686100.4"/>
    <property type="gene ID" value="AET4Gv20686100"/>
</dbReference>
<keyword evidence="2" id="KW-1185">Reference proteome</keyword>
<evidence type="ECO:0000313" key="2">
    <source>
        <dbReference type="Proteomes" id="UP000015105"/>
    </source>
</evidence>
<proteinExistence type="predicted"/>
<sequence>MVRLYTAEGERAGYMTKWEELHPVSQHLLLQIEEKIRNERHACEQVEQCKRLSDPSVSNKGFELDAHQITQPSAGVVFLGYELIAREVYTRGHVHH</sequence>
<reference evidence="2" key="2">
    <citation type="journal article" date="2017" name="Nat. Plants">
        <title>The Aegilops tauschii genome reveals multiple impacts of transposons.</title>
        <authorList>
            <person name="Zhao G."/>
            <person name="Zou C."/>
            <person name="Li K."/>
            <person name="Wang K."/>
            <person name="Li T."/>
            <person name="Gao L."/>
            <person name="Zhang X."/>
            <person name="Wang H."/>
            <person name="Yang Z."/>
            <person name="Liu X."/>
            <person name="Jiang W."/>
            <person name="Mao L."/>
            <person name="Kong X."/>
            <person name="Jiao Y."/>
            <person name="Jia J."/>
        </authorList>
    </citation>
    <scope>NUCLEOTIDE SEQUENCE [LARGE SCALE GENOMIC DNA]</scope>
    <source>
        <strain evidence="2">cv. AL8/78</strain>
    </source>
</reference>
<dbReference type="PANTHER" id="PTHR13437:SF6">
    <property type="entry name" value="DUF632 DOMAIN-CONTAINING PROTEIN"/>
    <property type="match status" value="1"/>
</dbReference>
<organism evidence="1 2">
    <name type="scientific">Aegilops tauschii subsp. strangulata</name>
    <name type="common">Goatgrass</name>
    <dbReference type="NCBI Taxonomy" id="200361"/>
    <lineage>
        <taxon>Eukaryota</taxon>
        <taxon>Viridiplantae</taxon>
        <taxon>Streptophyta</taxon>
        <taxon>Embryophyta</taxon>
        <taxon>Tracheophyta</taxon>
        <taxon>Spermatophyta</taxon>
        <taxon>Magnoliopsida</taxon>
        <taxon>Liliopsida</taxon>
        <taxon>Poales</taxon>
        <taxon>Poaceae</taxon>
        <taxon>BOP clade</taxon>
        <taxon>Pooideae</taxon>
        <taxon>Triticodae</taxon>
        <taxon>Triticeae</taxon>
        <taxon>Triticinae</taxon>
        <taxon>Aegilops</taxon>
    </lineage>
</organism>
<dbReference type="GO" id="GO:0008139">
    <property type="term" value="F:nuclear localization sequence binding"/>
    <property type="evidence" value="ECO:0007669"/>
    <property type="project" value="InterPro"/>
</dbReference>
<dbReference type="AlphaFoldDB" id="A0A453IV33"/>
<reference evidence="1" key="4">
    <citation type="submission" date="2019-03" db="UniProtKB">
        <authorList>
            <consortium name="EnsemblPlants"/>
        </authorList>
    </citation>
    <scope>IDENTIFICATION</scope>
</reference>
<dbReference type="GO" id="GO:0005643">
    <property type="term" value="C:nuclear pore"/>
    <property type="evidence" value="ECO:0007669"/>
    <property type="project" value="InterPro"/>
</dbReference>